<gene>
    <name evidence="6" type="primary">LOC101859607</name>
</gene>
<keyword evidence="3" id="KW-0472">Membrane</keyword>
<dbReference type="RefSeq" id="XP_005089336.1">
    <property type="nucleotide sequence ID" value="XM_005089279.1"/>
</dbReference>
<feature type="domain" description="BRICHOS" evidence="4">
    <location>
        <begin position="121"/>
        <end position="210"/>
    </location>
</feature>
<keyword evidence="1" id="KW-1015">Disulfide bond</keyword>
<dbReference type="Proteomes" id="UP000694888">
    <property type="component" value="Unplaced"/>
</dbReference>
<dbReference type="GeneID" id="101859607"/>
<evidence type="ECO:0000256" key="1">
    <source>
        <dbReference type="ARBA" id="ARBA00023157"/>
    </source>
</evidence>
<evidence type="ECO:0000259" key="4">
    <source>
        <dbReference type="PROSITE" id="PS50869"/>
    </source>
</evidence>
<evidence type="ECO:0000313" key="6">
    <source>
        <dbReference type="RefSeq" id="XP_005089336.1"/>
    </source>
</evidence>
<name>A0ABM0JAQ2_APLCA</name>
<dbReference type="PROSITE" id="PS50869">
    <property type="entry name" value="BRICHOS"/>
    <property type="match status" value="1"/>
</dbReference>
<sequence length="227" mass="26470">MSPPKVNLAGKEPLQTVSDEPLPEKGDGLEFPAVINVETDRRVQSHRRDCKRQRARRIICGISLVIIVAVAALGTMALVHRLRKHHRRHMSCRYGKGRLPENVDVDEMNKLIKVQHDRDEASQANAMEMLHEYNRQMVAYKDVDKKVCYIDRLDETFEEGYERWESYEKNDRTDKRTLKVISKPIEVDVMRHVMDVHITAHCSDSKSVWVMEIEEKEVTSEMEVIYV</sequence>
<keyword evidence="3" id="KW-1133">Transmembrane helix</keyword>
<keyword evidence="5" id="KW-1185">Reference proteome</keyword>
<feature type="region of interest" description="Disordered" evidence="2">
    <location>
        <begin position="1"/>
        <end position="28"/>
    </location>
</feature>
<protein>
    <submittedName>
        <fullName evidence="6">Uncharacterized protein LOC101859607</fullName>
    </submittedName>
</protein>
<accession>A0ABM0JAQ2</accession>
<evidence type="ECO:0000256" key="3">
    <source>
        <dbReference type="SAM" id="Phobius"/>
    </source>
</evidence>
<proteinExistence type="predicted"/>
<reference evidence="6" key="1">
    <citation type="submission" date="2025-08" db="UniProtKB">
        <authorList>
            <consortium name="RefSeq"/>
        </authorList>
    </citation>
    <scope>IDENTIFICATION</scope>
</reference>
<feature type="transmembrane region" description="Helical" evidence="3">
    <location>
        <begin position="58"/>
        <end position="79"/>
    </location>
</feature>
<organism evidence="5 6">
    <name type="scientific">Aplysia californica</name>
    <name type="common">California sea hare</name>
    <dbReference type="NCBI Taxonomy" id="6500"/>
    <lineage>
        <taxon>Eukaryota</taxon>
        <taxon>Metazoa</taxon>
        <taxon>Spiralia</taxon>
        <taxon>Lophotrochozoa</taxon>
        <taxon>Mollusca</taxon>
        <taxon>Gastropoda</taxon>
        <taxon>Heterobranchia</taxon>
        <taxon>Euthyneura</taxon>
        <taxon>Tectipleura</taxon>
        <taxon>Aplysiida</taxon>
        <taxon>Aplysioidea</taxon>
        <taxon>Aplysiidae</taxon>
        <taxon>Aplysia</taxon>
    </lineage>
</organism>
<evidence type="ECO:0000313" key="5">
    <source>
        <dbReference type="Proteomes" id="UP000694888"/>
    </source>
</evidence>
<keyword evidence="3" id="KW-0812">Transmembrane</keyword>
<dbReference type="InterPro" id="IPR007084">
    <property type="entry name" value="BRICHOS_dom"/>
</dbReference>
<evidence type="ECO:0000256" key="2">
    <source>
        <dbReference type="SAM" id="MobiDB-lite"/>
    </source>
</evidence>